<name>A0AAN9NKA0_PHACN</name>
<accession>A0AAN9NKA0</accession>
<protein>
    <recommendedName>
        <fullName evidence="4">Glycine-rich protein</fullName>
    </recommendedName>
</protein>
<dbReference type="InterPro" id="IPR053288">
    <property type="entry name" value="TGD_Bridge_Protein"/>
</dbReference>
<feature type="transmembrane region" description="Helical" evidence="1">
    <location>
        <begin position="46"/>
        <end position="69"/>
    </location>
</feature>
<dbReference type="EMBL" id="JAYMYR010000003">
    <property type="protein sequence ID" value="KAK7374864.1"/>
    <property type="molecule type" value="Genomic_DNA"/>
</dbReference>
<comment type="caution">
    <text evidence="2">The sequence shown here is derived from an EMBL/GenBank/DDBJ whole genome shotgun (WGS) entry which is preliminary data.</text>
</comment>
<dbReference type="AlphaFoldDB" id="A0AAN9NKA0"/>
<gene>
    <name evidence="2" type="ORF">VNO80_08307</name>
</gene>
<evidence type="ECO:0008006" key="4">
    <source>
        <dbReference type="Google" id="ProtNLM"/>
    </source>
</evidence>
<dbReference type="Proteomes" id="UP001374584">
    <property type="component" value="Unassembled WGS sequence"/>
</dbReference>
<evidence type="ECO:0000313" key="3">
    <source>
        <dbReference type="Proteomes" id="UP001374584"/>
    </source>
</evidence>
<keyword evidence="1" id="KW-1133">Transmembrane helix</keyword>
<sequence length="130" mass="13842">METKADAESFWTWNGNTRKKNTDQNQFSVTKFLGNNSKAHKAQTSVLGPGFGAGIGCGAGIGLGLVGGLGFGGWPFNHLHLVFGLGMGCGVGVGFGFGQGIGYDFNFRTRKSRKSNKKFSDPHKTIVIQI</sequence>
<reference evidence="2 3" key="1">
    <citation type="submission" date="2024-01" db="EMBL/GenBank/DDBJ databases">
        <title>The genomes of 5 underutilized Papilionoideae crops provide insights into root nodulation and disease resistanc.</title>
        <authorList>
            <person name="Jiang F."/>
        </authorList>
    </citation>
    <scope>NUCLEOTIDE SEQUENCE [LARGE SCALE GENOMIC DNA]</scope>
    <source>
        <strain evidence="2">JINMINGXINNONG_FW02</strain>
        <tissue evidence="2">Leaves</tissue>
    </source>
</reference>
<dbReference type="PANTHER" id="PTHR34201:SF6">
    <property type="entry name" value="GLYCINE-RICH PROTEIN"/>
    <property type="match status" value="1"/>
</dbReference>
<proteinExistence type="predicted"/>
<keyword evidence="3" id="KW-1185">Reference proteome</keyword>
<organism evidence="2 3">
    <name type="scientific">Phaseolus coccineus</name>
    <name type="common">Scarlet runner bean</name>
    <name type="synonym">Phaseolus multiflorus</name>
    <dbReference type="NCBI Taxonomy" id="3886"/>
    <lineage>
        <taxon>Eukaryota</taxon>
        <taxon>Viridiplantae</taxon>
        <taxon>Streptophyta</taxon>
        <taxon>Embryophyta</taxon>
        <taxon>Tracheophyta</taxon>
        <taxon>Spermatophyta</taxon>
        <taxon>Magnoliopsida</taxon>
        <taxon>eudicotyledons</taxon>
        <taxon>Gunneridae</taxon>
        <taxon>Pentapetalae</taxon>
        <taxon>rosids</taxon>
        <taxon>fabids</taxon>
        <taxon>Fabales</taxon>
        <taxon>Fabaceae</taxon>
        <taxon>Papilionoideae</taxon>
        <taxon>50 kb inversion clade</taxon>
        <taxon>NPAAA clade</taxon>
        <taxon>indigoferoid/millettioid clade</taxon>
        <taxon>Phaseoleae</taxon>
        <taxon>Phaseolus</taxon>
    </lineage>
</organism>
<keyword evidence="1" id="KW-0472">Membrane</keyword>
<dbReference type="PANTHER" id="PTHR34201">
    <property type="entry name" value="GLYCINE-RICH PROTEIN"/>
    <property type="match status" value="1"/>
</dbReference>
<feature type="transmembrane region" description="Helical" evidence="1">
    <location>
        <begin position="81"/>
        <end position="105"/>
    </location>
</feature>
<evidence type="ECO:0000313" key="2">
    <source>
        <dbReference type="EMBL" id="KAK7374864.1"/>
    </source>
</evidence>
<keyword evidence="1" id="KW-0812">Transmembrane</keyword>
<evidence type="ECO:0000256" key="1">
    <source>
        <dbReference type="SAM" id="Phobius"/>
    </source>
</evidence>